<keyword evidence="2" id="KW-1185">Reference proteome</keyword>
<evidence type="ECO:0000313" key="2">
    <source>
        <dbReference type="Proteomes" id="UP000887222"/>
    </source>
</evidence>
<sequence>MELILWRHAEAEPGGPELRDEARALTAKGRKQAARMGEWLDRQLPGSCRVLSSPAVRTVQTVEALGRKFKTHVSLAPDASAASVLEAAQWPQAAGAVLVVGHQPTLGQVASLLLAGQEQDWLLRKGAVLWIAQKQVGEQTLPYIKAALTADMAGK</sequence>
<gene>
    <name evidence="1" type="ORF">NCCP691_40130</name>
</gene>
<dbReference type="Gene3D" id="3.40.50.1240">
    <property type="entry name" value="Phosphoglycerate mutase-like"/>
    <property type="match status" value="1"/>
</dbReference>
<dbReference type="RefSeq" id="WP_220810413.1">
    <property type="nucleotide sequence ID" value="NZ_BPMK01000024.1"/>
</dbReference>
<dbReference type="CDD" id="cd07040">
    <property type="entry name" value="HP"/>
    <property type="match status" value="1"/>
</dbReference>
<accession>A0ABQ4Q9T5</accession>
<dbReference type="InterPro" id="IPR013078">
    <property type="entry name" value="His_Pase_superF_clade-1"/>
</dbReference>
<dbReference type="Pfam" id="PF00300">
    <property type="entry name" value="His_Phos_1"/>
    <property type="match status" value="1"/>
</dbReference>
<comment type="caution">
    <text evidence="1">The sequence shown here is derived from an EMBL/GenBank/DDBJ whole genome shotgun (WGS) entry which is preliminary data.</text>
</comment>
<organism evidence="1 2">
    <name type="scientific">Noviherbaspirillum aridicola</name>
    <dbReference type="NCBI Taxonomy" id="2849687"/>
    <lineage>
        <taxon>Bacteria</taxon>
        <taxon>Pseudomonadati</taxon>
        <taxon>Pseudomonadota</taxon>
        <taxon>Betaproteobacteria</taxon>
        <taxon>Burkholderiales</taxon>
        <taxon>Oxalobacteraceae</taxon>
        <taxon>Noviherbaspirillum</taxon>
    </lineage>
</organism>
<evidence type="ECO:0000313" key="1">
    <source>
        <dbReference type="EMBL" id="GIZ53999.1"/>
    </source>
</evidence>
<reference evidence="1 2" key="1">
    <citation type="journal article" date="2022" name="Int. J. Syst. Evol. Microbiol.">
        <title>Noviherbaspirillum aridicola sp. nov., isolated from an arid soil in Pakistan.</title>
        <authorList>
            <person name="Khan I.U."/>
            <person name="Saqib M."/>
            <person name="Amin A."/>
            <person name="Hussain F."/>
            <person name="Li L."/>
            <person name="Liu Y.H."/>
            <person name="Fang B.Z."/>
            <person name="Ahmed I."/>
            <person name="Li W.J."/>
        </authorList>
    </citation>
    <scope>NUCLEOTIDE SEQUENCE [LARGE SCALE GENOMIC DNA]</scope>
    <source>
        <strain evidence="1 2">NCCP-691</strain>
    </source>
</reference>
<dbReference type="Proteomes" id="UP000887222">
    <property type="component" value="Unassembled WGS sequence"/>
</dbReference>
<dbReference type="SMART" id="SM00855">
    <property type="entry name" value="PGAM"/>
    <property type="match status" value="1"/>
</dbReference>
<protein>
    <submittedName>
        <fullName evidence="1">Histidine phosphatase family protein</fullName>
    </submittedName>
</protein>
<name>A0ABQ4Q9T5_9BURK</name>
<dbReference type="InterPro" id="IPR029033">
    <property type="entry name" value="His_PPase_superfam"/>
</dbReference>
<proteinExistence type="predicted"/>
<dbReference type="SUPFAM" id="SSF53254">
    <property type="entry name" value="Phosphoglycerate mutase-like"/>
    <property type="match status" value="1"/>
</dbReference>
<dbReference type="EMBL" id="BPMK01000024">
    <property type="protein sequence ID" value="GIZ53999.1"/>
    <property type="molecule type" value="Genomic_DNA"/>
</dbReference>